<protein>
    <submittedName>
        <fullName evidence="1">Uncharacterized protein</fullName>
    </submittedName>
</protein>
<dbReference type="AlphaFoldDB" id="A0A7K0ET73"/>
<evidence type="ECO:0000313" key="2">
    <source>
        <dbReference type="Proteomes" id="UP000441754"/>
    </source>
</evidence>
<dbReference type="RefSeq" id="WP_154178259.1">
    <property type="nucleotide sequence ID" value="NZ_WJXZ01000014.1"/>
</dbReference>
<gene>
    <name evidence="1" type="ORF">GJJ30_26970</name>
</gene>
<evidence type="ECO:0000313" key="1">
    <source>
        <dbReference type="EMBL" id="MRS64969.1"/>
    </source>
</evidence>
<reference evidence="1 2" key="1">
    <citation type="journal article" date="2018" name="Antonie Van Leeuwenhoek">
        <title>Larkinella terrae sp. nov., isolated from soil on Jeju Island, South Korea.</title>
        <authorList>
            <person name="Ten L.N."/>
            <person name="Jeon J."/>
            <person name="Park S.J."/>
            <person name="Park S."/>
            <person name="Lee S.Y."/>
            <person name="Kim M.K."/>
            <person name="Jung H.Y."/>
        </authorList>
    </citation>
    <scope>NUCLEOTIDE SEQUENCE [LARGE SCALE GENOMIC DNA]</scope>
    <source>
        <strain evidence="1 2">KCTC 52001</strain>
    </source>
</reference>
<sequence>MKNKRVWGIFLRKPTMAEWMIFGMSAVLILVTILPTVSAKTYRISGVICCLGFIALFVRETQSDYPRYFYKWLWALFGIVKVNVKLVDEIFLRQTWQLFDLVLIIVLLRSIHSYNTENDRKPLFFRRPYRPVTQ</sequence>
<dbReference type="OrthoDB" id="959170at2"/>
<organism evidence="1 2">
    <name type="scientific">Larkinella terrae</name>
    <dbReference type="NCBI Taxonomy" id="2025311"/>
    <lineage>
        <taxon>Bacteria</taxon>
        <taxon>Pseudomonadati</taxon>
        <taxon>Bacteroidota</taxon>
        <taxon>Cytophagia</taxon>
        <taxon>Cytophagales</taxon>
        <taxon>Spirosomataceae</taxon>
        <taxon>Larkinella</taxon>
    </lineage>
</organism>
<proteinExistence type="predicted"/>
<dbReference type="EMBL" id="WJXZ01000014">
    <property type="protein sequence ID" value="MRS64969.1"/>
    <property type="molecule type" value="Genomic_DNA"/>
</dbReference>
<comment type="caution">
    <text evidence="1">The sequence shown here is derived from an EMBL/GenBank/DDBJ whole genome shotgun (WGS) entry which is preliminary data.</text>
</comment>
<accession>A0A7K0ET73</accession>
<dbReference type="Proteomes" id="UP000441754">
    <property type="component" value="Unassembled WGS sequence"/>
</dbReference>
<name>A0A7K0ET73_9BACT</name>
<keyword evidence="2" id="KW-1185">Reference proteome</keyword>